<dbReference type="NCBIfam" id="TIGR03252">
    <property type="entry name" value="HhH-GPD-type base excision DNA repair protein"/>
    <property type="match status" value="1"/>
</dbReference>
<reference evidence="1 2" key="1">
    <citation type="journal article" date="2019" name="Int. J. Syst. Evol. Microbiol.">
        <title>The Global Catalogue of Microorganisms (GCM) 10K type strain sequencing project: providing services to taxonomists for standard genome sequencing and annotation.</title>
        <authorList>
            <consortium name="The Broad Institute Genomics Platform"/>
            <consortium name="The Broad Institute Genome Sequencing Center for Infectious Disease"/>
            <person name="Wu L."/>
            <person name="Ma J."/>
        </authorList>
    </citation>
    <scope>NUCLEOTIDE SEQUENCE [LARGE SCALE GENOMIC DNA]</scope>
    <source>
        <strain evidence="1 2">JCM 16013</strain>
    </source>
</reference>
<comment type="caution">
    <text evidence="1">The sequence shown here is derived from an EMBL/GenBank/DDBJ whole genome shotgun (WGS) entry which is preliminary data.</text>
</comment>
<dbReference type="RefSeq" id="WP_344656762.1">
    <property type="nucleotide sequence ID" value="NZ_BAAAQM010000009.1"/>
</dbReference>
<evidence type="ECO:0000313" key="2">
    <source>
        <dbReference type="Proteomes" id="UP001499854"/>
    </source>
</evidence>
<name>A0ABN2R5F4_9ACTN</name>
<sequence>MVTLHLAQNPDADAFLAQDPLGVLTGMLLDQQVPMEKAFSGPYVLATRLGVKRLDAEQIAGYDPDEFVAVFSEVPAIHRFPKAMAERTQKLAQAVVDQYDGDAETVWTGAKDGADLFKRVSALPGYGKQKAQILVALLGKQFGVTPQGWREAAGDYGTEGSTRSVADVVDAASLAKVRAFKKEMKAAAKEAKAED</sequence>
<dbReference type="EMBL" id="BAAAQM010000009">
    <property type="protein sequence ID" value="GAA1963714.1"/>
    <property type="molecule type" value="Genomic_DNA"/>
</dbReference>
<organism evidence="1 2">
    <name type="scientific">Catenulispora subtropica</name>
    <dbReference type="NCBI Taxonomy" id="450798"/>
    <lineage>
        <taxon>Bacteria</taxon>
        <taxon>Bacillati</taxon>
        <taxon>Actinomycetota</taxon>
        <taxon>Actinomycetes</taxon>
        <taxon>Catenulisporales</taxon>
        <taxon>Catenulisporaceae</taxon>
        <taxon>Catenulispora</taxon>
    </lineage>
</organism>
<gene>
    <name evidence="1" type="ORF">GCM10009838_21050</name>
</gene>
<proteinExistence type="predicted"/>
<dbReference type="Proteomes" id="UP001499854">
    <property type="component" value="Unassembled WGS sequence"/>
</dbReference>
<evidence type="ECO:0000313" key="1">
    <source>
        <dbReference type="EMBL" id="GAA1963714.1"/>
    </source>
</evidence>
<dbReference type="InterPro" id="IPR011257">
    <property type="entry name" value="DNA_glycosylase"/>
</dbReference>
<dbReference type="InterPro" id="IPR017658">
    <property type="entry name" value="HhH-GPD_base_excis"/>
</dbReference>
<protein>
    <submittedName>
        <fullName evidence="1">HhH-GPD-type base excision DNA repair protein</fullName>
    </submittedName>
</protein>
<accession>A0ABN2R5F4</accession>
<dbReference type="SUPFAM" id="SSF48150">
    <property type="entry name" value="DNA-glycosylase"/>
    <property type="match status" value="1"/>
</dbReference>
<keyword evidence="2" id="KW-1185">Reference proteome</keyword>